<keyword evidence="4" id="KW-0560">Oxidoreductase</keyword>
<dbReference type="Pfam" id="PF02913">
    <property type="entry name" value="FAD-oxidase_C"/>
    <property type="match status" value="1"/>
</dbReference>
<gene>
    <name evidence="6" type="primary">glcD</name>
    <name evidence="6" type="ORF">GCM10010171_39520</name>
</gene>
<dbReference type="InterPro" id="IPR016166">
    <property type="entry name" value="FAD-bd_PCMH"/>
</dbReference>
<proteinExistence type="predicted"/>
<dbReference type="Pfam" id="PF01565">
    <property type="entry name" value="FAD_binding_4"/>
    <property type="match status" value="1"/>
</dbReference>
<dbReference type="EMBL" id="BMRB01000003">
    <property type="protein sequence ID" value="GGS41025.1"/>
    <property type="molecule type" value="Genomic_DNA"/>
</dbReference>
<name>A0A918LFA7_9PSEU</name>
<comment type="cofactor">
    <cofactor evidence="1">
        <name>FAD</name>
        <dbReference type="ChEBI" id="CHEBI:57692"/>
    </cofactor>
</comment>
<dbReference type="InterPro" id="IPR004113">
    <property type="entry name" value="FAD-bd_oxidored_4_C"/>
</dbReference>
<dbReference type="GO" id="GO:0016491">
    <property type="term" value="F:oxidoreductase activity"/>
    <property type="evidence" value="ECO:0007669"/>
    <property type="project" value="UniProtKB-KW"/>
</dbReference>
<reference evidence="6" key="2">
    <citation type="submission" date="2020-09" db="EMBL/GenBank/DDBJ databases">
        <authorList>
            <person name="Sun Q."/>
            <person name="Ohkuma M."/>
        </authorList>
    </citation>
    <scope>NUCLEOTIDE SEQUENCE</scope>
    <source>
        <strain evidence="6">JCM 3276</strain>
    </source>
</reference>
<dbReference type="PANTHER" id="PTHR42934">
    <property type="entry name" value="GLYCOLATE OXIDASE SUBUNIT GLCD"/>
    <property type="match status" value="1"/>
</dbReference>
<evidence type="ECO:0000313" key="7">
    <source>
        <dbReference type="Proteomes" id="UP000660680"/>
    </source>
</evidence>
<dbReference type="InterPro" id="IPR016164">
    <property type="entry name" value="FAD-linked_Oxase-like_C"/>
</dbReference>
<evidence type="ECO:0000313" key="6">
    <source>
        <dbReference type="EMBL" id="GGS41025.1"/>
    </source>
</evidence>
<reference evidence="6" key="1">
    <citation type="journal article" date="2014" name="Int. J. Syst. Evol. Microbiol.">
        <title>Complete genome sequence of Corynebacterium casei LMG S-19264T (=DSM 44701T), isolated from a smear-ripened cheese.</title>
        <authorList>
            <consortium name="US DOE Joint Genome Institute (JGI-PGF)"/>
            <person name="Walter F."/>
            <person name="Albersmeier A."/>
            <person name="Kalinowski J."/>
            <person name="Ruckert C."/>
        </authorList>
    </citation>
    <scope>NUCLEOTIDE SEQUENCE</scope>
    <source>
        <strain evidence="6">JCM 3276</strain>
    </source>
</reference>
<dbReference type="RefSeq" id="WP_189212012.1">
    <property type="nucleotide sequence ID" value="NZ_BMRB01000003.1"/>
</dbReference>
<dbReference type="Gene3D" id="3.30.465.10">
    <property type="match status" value="1"/>
</dbReference>
<dbReference type="PROSITE" id="PS51387">
    <property type="entry name" value="FAD_PCMH"/>
    <property type="match status" value="1"/>
</dbReference>
<organism evidence="6 7">
    <name type="scientific">Actinokineospora fastidiosa</name>
    <dbReference type="NCBI Taxonomy" id="1816"/>
    <lineage>
        <taxon>Bacteria</taxon>
        <taxon>Bacillati</taxon>
        <taxon>Actinomycetota</taxon>
        <taxon>Actinomycetes</taxon>
        <taxon>Pseudonocardiales</taxon>
        <taxon>Pseudonocardiaceae</taxon>
        <taxon>Actinokineospora</taxon>
    </lineage>
</organism>
<dbReference type="Gene3D" id="3.30.70.2740">
    <property type="match status" value="1"/>
</dbReference>
<evidence type="ECO:0000256" key="3">
    <source>
        <dbReference type="ARBA" id="ARBA00022827"/>
    </source>
</evidence>
<comment type="caution">
    <text evidence="6">The sequence shown here is derived from an EMBL/GenBank/DDBJ whole genome shotgun (WGS) entry which is preliminary data.</text>
</comment>
<dbReference type="SUPFAM" id="SSF56176">
    <property type="entry name" value="FAD-binding/transporter-associated domain-like"/>
    <property type="match status" value="1"/>
</dbReference>
<evidence type="ECO:0000256" key="4">
    <source>
        <dbReference type="ARBA" id="ARBA00023002"/>
    </source>
</evidence>
<sequence>MTDMRSRLADIVGAANVRDGADAAEDYARDEGLTSVATRPAFVVAPGDAGETAEILKAAAETGTPVTARGSGTGLSGAAVPRADAILVSFERMNRVLEIDTENHVAVVQPGVTLRELEEKTAEHGLVYPVYPGELSGSLGGNVATNAGGMRAVRYGVTRHHVLGVEAVLATGEVIRCGGKYVKASTGYDLTQLIVGSEGTLALVTEATLKLQPRLAHQATVLAPFGDLTAVVRAVPKVVASGIGPLILEYIDAMTMGAITYTHDLQLGIPDQVRDTSQAYLVVMLENRDAERLDDDVAATGELLTALGAVDAYVLPGPSARRLIEAREQAFYTAKGAGADDVIDTVLPRAALPEFMARVQGIAQASETFVVGCGHAGDGNVHLAVFQKDADKRAKALRELFAASMELGGAISGEHGIGHAKKAYFLDLEDPAKIALMKRIKQAFDPTGVLNPGVLFD</sequence>
<evidence type="ECO:0000259" key="5">
    <source>
        <dbReference type="PROSITE" id="PS51387"/>
    </source>
</evidence>
<keyword evidence="7" id="KW-1185">Reference proteome</keyword>
<dbReference type="FunFam" id="1.10.45.10:FF:000001">
    <property type="entry name" value="D-lactate dehydrogenase mitochondrial"/>
    <property type="match status" value="1"/>
</dbReference>
<dbReference type="InterPro" id="IPR006094">
    <property type="entry name" value="Oxid_FAD_bind_N"/>
</dbReference>
<keyword evidence="3" id="KW-0274">FAD</keyword>
<evidence type="ECO:0000256" key="1">
    <source>
        <dbReference type="ARBA" id="ARBA00001974"/>
    </source>
</evidence>
<accession>A0A918LFA7</accession>
<feature type="domain" description="FAD-binding PCMH-type" evidence="5">
    <location>
        <begin position="36"/>
        <end position="214"/>
    </location>
</feature>
<keyword evidence="2" id="KW-0285">Flavoprotein</keyword>
<dbReference type="Proteomes" id="UP000660680">
    <property type="component" value="Unassembled WGS sequence"/>
</dbReference>
<dbReference type="InterPro" id="IPR051914">
    <property type="entry name" value="FAD-linked_OxidoTrans_Type4"/>
</dbReference>
<dbReference type="InterPro" id="IPR016169">
    <property type="entry name" value="FAD-bd_PCMH_sub2"/>
</dbReference>
<dbReference type="Gene3D" id="1.10.45.10">
    <property type="entry name" value="Vanillyl-alcohol Oxidase, Chain A, domain 4"/>
    <property type="match status" value="1"/>
</dbReference>
<dbReference type="PANTHER" id="PTHR42934:SF2">
    <property type="entry name" value="GLYCOLATE OXIDASE SUBUNIT GLCD"/>
    <property type="match status" value="1"/>
</dbReference>
<evidence type="ECO:0000256" key="2">
    <source>
        <dbReference type="ARBA" id="ARBA00022630"/>
    </source>
</evidence>
<protein>
    <submittedName>
        <fullName evidence="6">Oxidoreductase</fullName>
    </submittedName>
</protein>
<dbReference type="InterPro" id="IPR036318">
    <property type="entry name" value="FAD-bd_PCMH-like_sf"/>
</dbReference>
<dbReference type="GO" id="GO:0071949">
    <property type="term" value="F:FAD binding"/>
    <property type="evidence" value="ECO:0007669"/>
    <property type="project" value="InterPro"/>
</dbReference>
<dbReference type="SUPFAM" id="SSF55103">
    <property type="entry name" value="FAD-linked oxidases, C-terminal domain"/>
    <property type="match status" value="1"/>
</dbReference>
<dbReference type="AlphaFoldDB" id="A0A918LFA7"/>
<dbReference type="InterPro" id="IPR016171">
    <property type="entry name" value="Vanillyl_alc_oxidase_C-sub2"/>
</dbReference>